<dbReference type="Proteomes" id="UP001295444">
    <property type="component" value="Chromosome 11"/>
</dbReference>
<accession>A0AAD1TDC8</accession>
<organism evidence="2 3">
    <name type="scientific">Pelobates cultripes</name>
    <name type="common">Western spadefoot toad</name>
    <dbReference type="NCBI Taxonomy" id="61616"/>
    <lineage>
        <taxon>Eukaryota</taxon>
        <taxon>Metazoa</taxon>
        <taxon>Chordata</taxon>
        <taxon>Craniata</taxon>
        <taxon>Vertebrata</taxon>
        <taxon>Euteleostomi</taxon>
        <taxon>Amphibia</taxon>
        <taxon>Batrachia</taxon>
        <taxon>Anura</taxon>
        <taxon>Pelobatoidea</taxon>
        <taxon>Pelobatidae</taxon>
        <taxon>Pelobates</taxon>
    </lineage>
</organism>
<evidence type="ECO:0000256" key="1">
    <source>
        <dbReference type="SAM" id="Coils"/>
    </source>
</evidence>
<reference evidence="2" key="1">
    <citation type="submission" date="2022-03" db="EMBL/GenBank/DDBJ databases">
        <authorList>
            <person name="Alioto T."/>
            <person name="Alioto T."/>
            <person name="Gomez Garrido J."/>
        </authorList>
    </citation>
    <scope>NUCLEOTIDE SEQUENCE</scope>
</reference>
<dbReference type="AlphaFoldDB" id="A0AAD1TDC8"/>
<keyword evidence="3" id="KW-1185">Reference proteome</keyword>
<name>A0AAD1TDC8_PELCU</name>
<dbReference type="EMBL" id="OW240922">
    <property type="protein sequence ID" value="CAH2321863.1"/>
    <property type="molecule type" value="Genomic_DNA"/>
</dbReference>
<protein>
    <submittedName>
        <fullName evidence="2">Uncharacterized protein</fullName>
    </submittedName>
</protein>
<feature type="coiled-coil region" evidence="1">
    <location>
        <begin position="12"/>
        <end position="39"/>
    </location>
</feature>
<evidence type="ECO:0000313" key="3">
    <source>
        <dbReference type="Proteomes" id="UP001295444"/>
    </source>
</evidence>
<keyword evidence="1" id="KW-0175">Coiled coil</keyword>
<gene>
    <name evidence="2" type="ORF">PECUL_23A019816</name>
</gene>
<proteinExistence type="predicted"/>
<sequence>MEDKIEWVVTTSNKHGDTLQELKDQIASLEEAQEELNYRTRRNIQIRGLPESVTPVTEMAT</sequence>
<evidence type="ECO:0000313" key="2">
    <source>
        <dbReference type="EMBL" id="CAH2321863.1"/>
    </source>
</evidence>